<dbReference type="EMBL" id="NKHZ01000050">
    <property type="protein sequence ID" value="PNS17509.1"/>
    <property type="molecule type" value="Genomic_DNA"/>
</dbReference>
<dbReference type="Proteomes" id="UP000243797">
    <property type="component" value="Unassembled WGS sequence"/>
</dbReference>
<reference evidence="2 3" key="1">
    <citation type="submission" date="2017-06" db="EMBL/GenBank/DDBJ databases">
        <title>Draft genome sequence of a variant of Elsinoe murrayae.</title>
        <authorList>
            <person name="Cheng Q."/>
        </authorList>
    </citation>
    <scope>NUCLEOTIDE SEQUENCE [LARGE SCALE GENOMIC DNA]</scope>
    <source>
        <strain evidence="2 3">CQ-2017a</strain>
    </source>
</reference>
<keyword evidence="1" id="KW-1133">Transmembrane helix</keyword>
<evidence type="ECO:0000313" key="3">
    <source>
        <dbReference type="Proteomes" id="UP000243797"/>
    </source>
</evidence>
<gene>
    <name evidence="2" type="ORF">CAC42_8052</name>
</gene>
<evidence type="ECO:0000313" key="2">
    <source>
        <dbReference type="EMBL" id="PNS17509.1"/>
    </source>
</evidence>
<evidence type="ECO:0000256" key="1">
    <source>
        <dbReference type="SAM" id="Phobius"/>
    </source>
</evidence>
<feature type="transmembrane region" description="Helical" evidence="1">
    <location>
        <begin position="53"/>
        <end position="78"/>
    </location>
</feature>
<proteinExistence type="predicted"/>
<keyword evidence="1" id="KW-0472">Membrane</keyword>
<sequence>MAPISFLIPHAPLDMGMASPTAAMWAFAPGSQKLPLNPFLIKRATDAEFESPIPLFVLLIMQWLLAIAVCVIMGMVLYNEVSAWLERRREKKRALDILQRLRPGSNTYWRLYETAHGEEATVKAKALAGVTRYGATGRRGL</sequence>
<name>A0A2K1QRB5_9PEZI</name>
<keyword evidence="3" id="KW-1185">Reference proteome</keyword>
<keyword evidence="1" id="KW-0812">Transmembrane</keyword>
<accession>A0A2K1QRB5</accession>
<dbReference type="InParanoid" id="A0A2K1QRB5"/>
<organism evidence="2 3">
    <name type="scientific">Sphaceloma murrayae</name>
    <dbReference type="NCBI Taxonomy" id="2082308"/>
    <lineage>
        <taxon>Eukaryota</taxon>
        <taxon>Fungi</taxon>
        <taxon>Dikarya</taxon>
        <taxon>Ascomycota</taxon>
        <taxon>Pezizomycotina</taxon>
        <taxon>Dothideomycetes</taxon>
        <taxon>Dothideomycetidae</taxon>
        <taxon>Myriangiales</taxon>
        <taxon>Elsinoaceae</taxon>
        <taxon>Sphaceloma</taxon>
    </lineage>
</organism>
<protein>
    <submittedName>
        <fullName evidence="2">Uncharacterized protein</fullName>
    </submittedName>
</protein>
<comment type="caution">
    <text evidence="2">The sequence shown here is derived from an EMBL/GenBank/DDBJ whole genome shotgun (WGS) entry which is preliminary data.</text>
</comment>
<dbReference type="AlphaFoldDB" id="A0A2K1QRB5"/>